<dbReference type="HAMAP" id="MF_01197">
    <property type="entry name" value="SepF"/>
    <property type="match status" value="1"/>
</dbReference>
<name>A0A7G9G4T3_9FIRM</name>
<evidence type="ECO:0000256" key="6">
    <source>
        <dbReference type="SAM" id="MobiDB-lite"/>
    </source>
</evidence>
<evidence type="ECO:0000256" key="5">
    <source>
        <dbReference type="HAMAP-Rule" id="MF_01197"/>
    </source>
</evidence>
<comment type="similarity">
    <text evidence="5">Belongs to the SepF family.</text>
</comment>
<feature type="region of interest" description="Disordered" evidence="6">
    <location>
        <begin position="17"/>
        <end position="76"/>
    </location>
</feature>
<evidence type="ECO:0000256" key="2">
    <source>
        <dbReference type="ARBA" id="ARBA00023210"/>
    </source>
</evidence>
<dbReference type="InterPro" id="IPR007561">
    <property type="entry name" value="Cell_div_SepF/SepF-rel"/>
</dbReference>
<dbReference type="GO" id="GO:0043093">
    <property type="term" value="P:FtsZ-dependent cytokinesis"/>
    <property type="evidence" value="ECO:0007669"/>
    <property type="project" value="UniProtKB-UniRule"/>
</dbReference>
<organism evidence="7 8">
    <name type="scientific">Qiania dongpingensis</name>
    <dbReference type="NCBI Taxonomy" id="2763669"/>
    <lineage>
        <taxon>Bacteria</taxon>
        <taxon>Bacillati</taxon>
        <taxon>Bacillota</taxon>
        <taxon>Clostridia</taxon>
        <taxon>Lachnospirales</taxon>
        <taxon>Lachnospiraceae</taxon>
        <taxon>Qiania</taxon>
    </lineage>
</organism>
<dbReference type="RefSeq" id="WP_147595862.1">
    <property type="nucleotide sequence ID" value="NZ_CP060634.1"/>
</dbReference>
<feature type="compositionally biased region" description="Acidic residues" evidence="6">
    <location>
        <begin position="17"/>
        <end position="38"/>
    </location>
</feature>
<dbReference type="Proteomes" id="UP000515823">
    <property type="component" value="Chromosome"/>
</dbReference>
<evidence type="ECO:0000313" key="7">
    <source>
        <dbReference type="EMBL" id="QNM05815.1"/>
    </source>
</evidence>
<keyword evidence="3 5" id="KW-0131">Cell cycle</keyword>
<evidence type="ECO:0000256" key="4">
    <source>
        <dbReference type="ARBA" id="ARBA00044936"/>
    </source>
</evidence>
<dbReference type="KEGG" id="qdo:H9Q78_01175"/>
<proteinExistence type="inferred from homology"/>
<dbReference type="InterPro" id="IPR023052">
    <property type="entry name" value="Cell_div_SepF"/>
</dbReference>
<evidence type="ECO:0000256" key="3">
    <source>
        <dbReference type="ARBA" id="ARBA00023306"/>
    </source>
</evidence>
<dbReference type="Gene3D" id="3.30.110.150">
    <property type="entry name" value="SepF-like protein"/>
    <property type="match status" value="1"/>
</dbReference>
<keyword evidence="1 5" id="KW-0132">Cell division</keyword>
<evidence type="ECO:0000256" key="1">
    <source>
        <dbReference type="ARBA" id="ARBA00022618"/>
    </source>
</evidence>
<feature type="compositionally biased region" description="Basic and acidic residues" evidence="6">
    <location>
        <begin position="51"/>
        <end position="64"/>
    </location>
</feature>
<keyword evidence="8" id="KW-1185">Reference proteome</keyword>
<sequence>MSKFIDKFLDSMKLNDEDDYDYEDDYMYDEEEDDDYEEEQPKKSFFHREKRTAEEEPEMVDRKPAAAKSKPRTSNVVPMRAATRGGMEVCMVKPSSLGDAREICDTLLSGRAVVINMEGIPTETAQKIIDFTSGACYSMNGNMQKISNYIFIATPQTVELSGDFEDLMGSSSGLSD</sequence>
<evidence type="ECO:0000313" key="8">
    <source>
        <dbReference type="Proteomes" id="UP000515823"/>
    </source>
</evidence>
<dbReference type="InterPro" id="IPR038594">
    <property type="entry name" value="SepF-like_sf"/>
</dbReference>
<keyword evidence="5" id="KW-0963">Cytoplasm</keyword>
<comment type="function">
    <text evidence="4 5">Cell division protein that is part of the divisome complex and is recruited early to the Z-ring. Probably stimulates Z-ring formation, perhaps through the cross-linking of FtsZ protofilaments. Its function overlaps with FtsA.</text>
</comment>
<dbReference type="GO" id="GO:0005737">
    <property type="term" value="C:cytoplasm"/>
    <property type="evidence" value="ECO:0007669"/>
    <property type="project" value="UniProtKB-SubCell"/>
</dbReference>
<keyword evidence="2 5" id="KW-0717">Septation</keyword>
<dbReference type="AlphaFoldDB" id="A0A7G9G4T3"/>
<dbReference type="EMBL" id="CP060634">
    <property type="protein sequence ID" value="QNM05815.1"/>
    <property type="molecule type" value="Genomic_DNA"/>
</dbReference>
<comment type="subcellular location">
    <subcellularLocation>
        <location evidence="5">Cytoplasm</location>
    </subcellularLocation>
    <text evidence="5">Localizes to the division site, in a FtsZ-dependent manner.</text>
</comment>
<dbReference type="PANTHER" id="PTHR35798">
    <property type="entry name" value="CELL DIVISION PROTEIN SEPF"/>
    <property type="match status" value="1"/>
</dbReference>
<gene>
    <name evidence="5" type="primary">sepF</name>
    <name evidence="7" type="ORF">H9Q78_01175</name>
</gene>
<reference evidence="7 8" key="1">
    <citation type="submission" date="2020-08" db="EMBL/GenBank/DDBJ databases">
        <authorList>
            <person name="Liu C."/>
            <person name="Sun Q."/>
        </authorList>
    </citation>
    <scope>NUCLEOTIDE SEQUENCE [LARGE SCALE GENOMIC DNA]</scope>
    <source>
        <strain evidence="7 8">NSJ-38</strain>
    </source>
</reference>
<dbReference type="Pfam" id="PF04472">
    <property type="entry name" value="SepF"/>
    <property type="match status" value="1"/>
</dbReference>
<dbReference type="PANTHER" id="PTHR35798:SF1">
    <property type="entry name" value="CELL DIVISION PROTEIN SEPF"/>
    <property type="match status" value="1"/>
</dbReference>
<comment type="subunit">
    <text evidence="5">Homodimer. Interacts with FtsZ.</text>
</comment>
<dbReference type="GO" id="GO:0000917">
    <property type="term" value="P:division septum assembly"/>
    <property type="evidence" value="ECO:0007669"/>
    <property type="project" value="UniProtKB-KW"/>
</dbReference>
<accession>A0A7G9G4T3</accession>
<protein>
    <recommendedName>
        <fullName evidence="5">Cell division protein SepF</fullName>
    </recommendedName>
</protein>